<dbReference type="AlphaFoldDB" id="A0A5D0J940"/>
<proteinExistence type="predicted"/>
<dbReference type="PROSITE" id="PS51257">
    <property type="entry name" value="PROKAR_LIPOPROTEIN"/>
    <property type="match status" value="1"/>
</dbReference>
<organism evidence="2 3">
    <name type="scientific">Seonamhaeicola marinus</name>
    <dbReference type="NCBI Taxonomy" id="1912246"/>
    <lineage>
        <taxon>Bacteria</taxon>
        <taxon>Pseudomonadati</taxon>
        <taxon>Bacteroidota</taxon>
        <taxon>Flavobacteriia</taxon>
        <taxon>Flavobacteriales</taxon>
        <taxon>Flavobacteriaceae</taxon>
    </lineage>
</organism>
<dbReference type="RefSeq" id="WP_148539860.1">
    <property type="nucleotide sequence ID" value="NZ_VSDQ01000163.1"/>
</dbReference>
<dbReference type="EMBL" id="VSDQ01000163">
    <property type="protein sequence ID" value="TYA92254.1"/>
    <property type="molecule type" value="Genomic_DNA"/>
</dbReference>
<gene>
    <name evidence="2" type="ORF">FUA24_02135</name>
</gene>
<protein>
    <recommendedName>
        <fullName evidence="4">Lipocalin family protein</fullName>
    </recommendedName>
</protein>
<dbReference type="Proteomes" id="UP000323930">
    <property type="component" value="Unassembled WGS sequence"/>
</dbReference>
<feature type="signal peptide" evidence="1">
    <location>
        <begin position="1"/>
        <end position="22"/>
    </location>
</feature>
<evidence type="ECO:0000313" key="2">
    <source>
        <dbReference type="EMBL" id="TYA92254.1"/>
    </source>
</evidence>
<evidence type="ECO:0008006" key="4">
    <source>
        <dbReference type="Google" id="ProtNLM"/>
    </source>
</evidence>
<reference evidence="2 3" key="1">
    <citation type="submission" date="2019-08" db="EMBL/GenBank/DDBJ databases">
        <title>Seonamhaeicola sediminis sp. nov., isolated from marine sediment.</title>
        <authorList>
            <person name="Cao W.R."/>
        </authorList>
    </citation>
    <scope>NUCLEOTIDE SEQUENCE [LARGE SCALE GENOMIC DNA]</scope>
    <source>
        <strain evidence="2 3">B011</strain>
    </source>
</reference>
<feature type="chain" id="PRO_5022811867" description="Lipocalin family protein" evidence="1">
    <location>
        <begin position="23"/>
        <end position="129"/>
    </location>
</feature>
<accession>A0A5D0J940</accession>
<evidence type="ECO:0000256" key="1">
    <source>
        <dbReference type="SAM" id="SignalP"/>
    </source>
</evidence>
<sequence>MKHLLKTTIVFILLVVMSSCSKDDVSTTQTIYGTWENISIDGGDTHYYKLIFAKKGGGGEVSSVEDSEGRLVSGHTDISWKVANEIVEVNTGSKVSSFYLNSSDQLVSQQTGIVLDKVSEDYPDWYDGI</sequence>
<keyword evidence="3" id="KW-1185">Reference proteome</keyword>
<name>A0A5D0J940_9FLAO</name>
<keyword evidence="1" id="KW-0732">Signal</keyword>
<comment type="caution">
    <text evidence="2">The sequence shown here is derived from an EMBL/GenBank/DDBJ whole genome shotgun (WGS) entry which is preliminary data.</text>
</comment>
<evidence type="ECO:0000313" key="3">
    <source>
        <dbReference type="Proteomes" id="UP000323930"/>
    </source>
</evidence>
<dbReference type="OrthoDB" id="1451597at2"/>